<feature type="transmembrane region" description="Helical" evidence="1">
    <location>
        <begin position="121"/>
        <end position="138"/>
    </location>
</feature>
<dbReference type="eggNOG" id="ENOG5030XRF">
    <property type="taxonomic scope" value="Bacteria"/>
</dbReference>
<evidence type="ECO:0000313" key="2">
    <source>
        <dbReference type="EMBL" id="ACU84965.1"/>
    </source>
</evidence>
<sequence length="302" mass="31424">MSTSPPSPRHLPPDSSGTAAGLFGGRQAAKVRAIVNADLLPEERASADAMVMTAWLTAAQRAQYAPSLRSGPDAEEFIQRLADERRVVLEEGADAVADELDSAAEAEAGARQLPLRVVEGVLLLVVVGAFAATVVQGVRAEGGGLAERIPENALALLVTMLVAALLAAVVGAVATRRRDRILLDWAVSRPGQLGRGLPLRRPLQGESAGPALVRALGPALLVGAGVLAIVAGAAVLLITLMRGEDGEMARWSPWMLGGGAASLVAAVLIVYLRSRRQLQSARRARACEWIGHAPPGEEPPAL</sequence>
<gene>
    <name evidence="2" type="ordered locus">Bfae_11190</name>
</gene>
<feature type="transmembrane region" description="Helical" evidence="1">
    <location>
        <begin position="153"/>
        <end position="174"/>
    </location>
</feature>
<proteinExistence type="predicted"/>
<evidence type="ECO:0000256" key="1">
    <source>
        <dbReference type="SAM" id="Phobius"/>
    </source>
</evidence>
<dbReference type="Proteomes" id="UP000001919">
    <property type="component" value="Chromosome"/>
</dbReference>
<organism evidence="2 3">
    <name type="scientific">Brachybacterium faecium (strain ATCC 43885 / DSM 4810 / JCM 11609 / LMG 19847 / NBRC 14762 / NCIMB 9860 / 6-10)</name>
    <dbReference type="NCBI Taxonomy" id="446465"/>
    <lineage>
        <taxon>Bacteria</taxon>
        <taxon>Bacillati</taxon>
        <taxon>Actinomycetota</taxon>
        <taxon>Actinomycetes</taxon>
        <taxon>Micrococcales</taxon>
        <taxon>Dermabacteraceae</taxon>
        <taxon>Brachybacterium</taxon>
    </lineage>
</organism>
<dbReference type="STRING" id="446465.Bfae_11190"/>
<keyword evidence="1" id="KW-0472">Membrane</keyword>
<dbReference type="AlphaFoldDB" id="C7MBK8"/>
<name>C7MBK8_BRAFD</name>
<keyword evidence="1" id="KW-0812">Transmembrane</keyword>
<reference evidence="2 3" key="1">
    <citation type="journal article" date="2009" name="Stand. Genomic Sci.">
        <title>Complete genome sequence of Brachybacterium faecium type strain (Schefferle 6-10).</title>
        <authorList>
            <person name="Lapidus A."/>
            <person name="Pukall R."/>
            <person name="Labuttii K."/>
            <person name="Copeland A."/>
            <person name="Del Rio T.G."/>
            <person name="Nolan M."/>
            <person name="Chen F."/>
            <person name="Lucas S."/>
            <person name="Tice H."/>
            <person name="Cheng J.F."/>
            <person name="Bruce D."/>
            <person name="Goodwin L."/>
            <person name="Pitluck S."/>
            <person name="Rohde M."/>
            <person name="Goker M."/>
            <person name="Pati A."/>
            <person name="Ivanova N."/>
            <person name="Mavrommatis K."/>
            <person name="Chen A."/>
            <person name="Palaniappan K."/>
            <person name="D'haeseleer P."/>
            <person name="Chain P."/>
            <person name="Bristow J."/>
            <person name="Eisen J.A."/>
            <person name="Markowitz V."/>
            <person name="Hugenholtz P."/>
            <person name="Kyrpides N.C."/>
            <person name="Klenk H.P."/>
        </authorList>
    </citation>
    <scope>NUCLEOTIDE SEQUENCE [LARGE SCALE GENOMIC DNA]</scope>
    <source>
        <strain evidence="3">ATCC 43885 / DSM 4810 / JCM 11609 / LMG 19847 / NBRC 14762 / NCIMB 9860 / 6-10</strain>
    </source>
</reference>
<evidence type="ECO:0000313" key="3">
    <source>
        <dbReference type="Proteomes" id="UP000001919"/>
    </source>
</evidence>
<dbReference type="HOGENOM" id="CLU_920314_0_0_11"/>
<dbReference type="KEGG" id="bfa:Bfae_11190"/>
<keyword evidence="1" id="KW-1133">Transmembrane helix</keyword>
<accession>C7MBK8</accession>
<keyword evidence="3" id="KW-1185">Reference proteome</keyword>
<dbReference type="OrthoDB" id="4793169at2"/>
<dbReference type="PATRIC" id="fig|446465.5.peg.1120"/>
<feature type="transmembrane region" description="Helical" evidence="1">
    <location>
        <begin position="219"/>
        <end position="241"/>
    </location>
</feature>
<feature type="transmembrane region" description="Helical" evidence="1">
    <location>
        <begin position="253"/>
        <end position="272"/>
    </location>
</feature>
<protein>
    <submittedName>
        <fullName evidence="2">Uncharacterized protein</fullName>
    </submittedName>
</protein>
<dbReference type="EMBL" id="CP001643">
    <property type="protein sequence ID" value="ACU84965.1"/>
    <property type="molecule type" value="Genomic_DNA"/>
</dbReference>